<dbReference type="InterPro" id="IPR036259">
    <property type="entry name" value="MFS_trans_sf"/>
</dbReference>
<feature type="transmembrane region" description="Helical" evidence="6">
    <location>
        <begin position="211"/>
        <end position="232"/>
    </location>
</feature>
<evidence type="ECO:0000256" key="5">
    <source>
        <dbReference type="ARBA" id="ARBA00023136"/>
    </source>
</evidence>
<dbReference type="CDD" id="cd17325">
    <property type="entry name" value="MFS_MdtG_SLC18_like"/>
    <property type="match status" value="1"/>
</dbReference>
<feature type="transmembrane region" description="Helical" evidence="6">
    <location>
        <begin position="244"/>
        <end position="265"/>
    </location>
</feature>
<accession>A0A326U4T6</accession>
<gene>
    <name evidence="8" type="ORF">EI42_03401</name>
</gene>
<dbReference type="Proteomes" id="UP000248806">
    <property type="component" value="Unassembled WGS sequence"/>
</dbReference>
<sequence>MSTPFLSMSKQQRTGLILTISILFIDMLLYSLLIPIVPYITELFHPSSTLTGVLFGSYAIALLVATPFFGPLSDRISRKATLLFGLVGLAVSTILFASAHSMVVMIAARFVQGLAAAATWSAALALLADLFPAKMRGPIMGMALTAISTGSLLGAPLGGLIHQLGGYQMPFLLATGLTLLNIVGVFALLPKQAIQEQKKLKLSAFLRNRQVIAIACFVLLGEMSLCLLEPLLPVFLTDRLATTSMIIGLLFGAMTLAYGLVAPLAGTLVNRFSPYRLMALGAVCLALCMPLLGFVHTLWQAGIVMVLIGASAGFSLSPTLSTLGSVVERDGGGAYGAAYAIFNMFHGIGIVLGPLVGGVLTDLITTPGAFMTMSGCILVVCLLIFGLLRQRQGEGNPF</sequence>
<dbReference type="Pfam" id="PF07690">
    <property type="entry name" value="MFS_1"/>
    <property type="match status" value="2"/>
</dbReference>
<dbReference type="SUPFAM" id="SSF103473">
    <property type="entry name" value="MFS general substrate transporter"/>
    <property type="match status" value="1"/>
</dbReference>
<feature type="transmembrane region" description="Helical" evidence="6">
    <location>
        <begin position="16"/>
        <end position="40"/>
    </location>
</feature>
<dbReference type="GO" id="GO:0022857">
    <property type="term" value="F:transmembrane transporter activity"/>
    <property type="evidence" value="ECO:0007669"/>
    <property type="project" value="InterPro"/>
</dbReference>
<keyword evidence="4 6" id="KW-1133">Transmembrane helix</keyword>
<feature type="transmembrane region" description="Helical" evidence="6">
    <location>
        <begin position="335"/>
        <end position="356"/>
    </location>
</feature>
<keyword evidence="2" id="KW-0813">Transport</keyword>
<feature type="transmembrane region" description="Helical" evidence="6">
    <location>
        <begin position="114"/>
        <end position="131"/>
    </location>
</feature>
<feature type="transmembrane region" description="Helical" evidence="6">
    <location>
        <begin position="368"/>
        <end position="388"/>
    </location>
</feature>
<feature type="transmembrane region" description="Helical" evidence="6">
    <location>
        <begin position="82"/>
        <end position="108"/>
    </location>
</feature>
<reference evidence="8 9" key="1">
    <citation type="submission" date="2018-06" db="EMBL/GenBank/DDBJ databases">
        <title>Genomic Encyclopedia of Archaeal and Bacterial Type Strains, Phase II (KMG-II): from individual species to whole genera.</title>
        <authorList>
            <person name="Goeker M."/>
        </authorList>
    </citation>
    <scope>NUCLEOTIDE SEQUENCE [LARGE SCALE GENOMIC DNA]</scope>
    <source>
        <strain evidence="8 9">ATCC BAA-1881</strain>
    </source>
</reference>
<comment type="subcellular location">
    <subcellularLocation>
        <location evidence="1">Cell membrane</location>
        <topology evidence="1">Multi-pass membrane protein</topology>
    </subcellularLocation>
</comment>
<feature type="transmembrane region" description="Helical" evidence="6">
    <location>
        <begin position="171"/>
        <end position="190"/>
    </location>
</feature>
<dbReference type="InterPro" id="IPR011701">
    <property type="entry name" value="MFS"/>
</dbReference>
<evidence type="ECO:0000256" key="4">
    <source>
        <dbReference type="ARBA" id="ARBA00022989"/>
    </source>
</evidence>
<evidence type="ECO:0000259" key="7">
    <source>
        <dbReference type="PROSITE" id="PS50850"/>
    </source>
</evidence>
<name>A0A326U4T6_THEHA</name>
<keyword evidence="5 6" id="KW-0472">Membrane</keyword>
<keyword evidence="3 6" id="KW-0812">Transmembrane</keyword>
<dbReference type="PANTHER" id="PTHR23506:SF23">
    <property type="entry name" value="GH10249P"/>
    <property type="match status" value="1"/>
</dbReference>
<organism evidence="8 9">
    <name type="scientific">Thermosporothrix hazakensis</name>
    <dbReference type="NCBI Taxonomy" id="644383"/>
    <lineage>
        <taxon>Bacteria</taxon>
        <taxon>Bacillati</taxon>
        <taxon>Chloroflexota</taxon>
        <taxon>Ktedonobacteria</taxon>
        <taxon>Ktedonobacterales</taxon>
        <taxon>Thermosporotrichaceae</taxon>
        <taxon>Thermosporothrix</taxon>
    </lineage>
</organism>
<dbReference type="AlphaFoldDB" id="A0A326U4T6"/>
<dbReference type="InterPro" id="IPR020846">
    <property type="entry name" value="MFS_dom"/>
</dbReference>
<protein>
    <submittedName>
        <fullName evidence="8">Multidrug resistance protein</fullName>
    </submittedName>
</protein>
<evidence type="ECO:0000313" key="8">
    <source>
        <dbReference type="EMBL" id="PZW28023.1"/>
    </source>
</evidence>
<evidence type="ECO:0000313" key="9">
    <source>
        <dbReference type="Proteomes" id="UP000248806"/>
    </source>
</evidence>
<evidence type="ECO:0000256" key="2">
    <source>
        <dbReference type="ARBA" id="ARBA00022448"/>
    </source>
</evidence>
<dbReference type="InterPro" id="IPR050930">
    <property type="entry name" value="MFS_Vesicular_Transporter"/>
</dbReference>
<feature type="domain" description="Major facilitator superfamily (MFS) profile" evidence="7">
    <location>
        <begin position="15"/>
        <end position="392"/>
    </location>
</feature>
<dbReference type="PROSITE" id="PS50850">
    <property type="entry name" value="MFS"/>
    <property type="match status" value="1"/>
</dbReference>
<evidence type="ECO:0000256" key="3">
    <source>
        <dbReference type="ARBA" id="ARBA00022692"/>
    </source>
</evidence>
<dbReference type="Gene3D" id="1.20.1250.20">
    <property type="entry name" value="MFS general substrate transporter like domains"/>
    <property type="match status" value="2"/>
</dbReference>
<feature type="transmembrane region" description="Helical" evidence="6">
    <location>
        <begin position="143"/>
        <end position="165"/>
    </location>
</feature>
<dbReference type="GO" id="GO:0005886">
    <property type="term" value="C:plasma membrane"/>
    <property type="evidence" value="ECO:0007669"/>
    <property type="project" value="UniProtKB-SubCell"/>
</dbReference>
<keyword evidence="9" id="KW-1185">Reference proteome</keyword>
<feature type="transmembrane region" description="Helical" evidence="6">
    <location>
        <begin position="301"/>
        <end position="323"/>
    </location>
</feature>
<feature type="transmembrane region" description="Helical" evidence="6">
    <location>
        <begin position="277"/>
        <end position="295"/>
    </location>
</feature>
<evidence type="ECO:0000256" key="6">
    <source>
        <dbReference type="SAM" id="Phobius"/>
    </source>
</evidence>
<dbReference type="EMBL" id="QKUF01000011">
    <property type="protein sequence ID" value="PZW28023.1"/>
    <property type="molecule type" value="Genomic_DNA"/>
</dbReference>
<comment type="caution">
    <text evidence="8">The sequence shown here is derived from an EMBL/GenBank/DDBJ whole genome shotgun (WGS) entry which is preliminary data.</text>
</comment>
<dbReference type="PANTHER" id="PTHR23506">
    <property type="entry name" value="GH10249P"/>
    <property type="match status" value="1"/>
</dbReference>
<feature type="transmembrane region" description="Helical" evidence="6">
    <location>
        <begin position="52"/>
        <end position="70"/>
    </location>
</feature>
<evidence type="ECO:0000256" key="1">
    <source>
        <dbReference type="ARBA" id="ARBA00004651"/>
    </source>
</evidence>
<proteinExistence type="predicted"/>